<dbReference type="GO" id="GO:0016853">
    <property type="term" value="F:isomerase activity"/>
    <property type="evidence" value="ECO:0007669"/>
    <property type="project" value="UniProtKB-KW"/>
</dbReference>
<dbReference type="InterPro" id="IPR050312">
    <property type="entry name" value="IolE/XylAMocC-like"/>
</dbReference>
<evidence type="ECO:0000313" key="3">
    <source>
        <dbReference type="Proteomes" id="UP000272528"/>
    </source>
</evidence>
<keyword evidence="2" id="KW-0413">Isomerase</keyword>
<keyword evidence="3" id="KW-1185">Reference proteome</keyword>
<accession>A0A3Q8X9B3</accession>
<proteinExistence type="predicted"/>
<dbReference type="Proteomes" id="UP000272528">
    <property type="component" value="Chromosome"/>
</dbReference>
<organism evidence="2 3">
    <name type="scientific">Paenibacillus albus</name>
    <dbReference type="NCBI Taxonomy" id="2495582"/>
    <lineage>
        <taxon>Bacteria</taxon>
        <taxon>Bacillati</taxon>
        <taxon>Bacillota</taxon>
        <taxon>Bacilli</taxon>
        <taxon>Bacillales</taxon>
        <taxon>Paenibacillaceae</taxon>
        <taxon>Paenibacillus</taxon>
    </lineage>
</organism>
<reference evidence="3" key="1">
    <citation type="submission" date="2018-12" db="EMBL/GenBank/DDBJ databases">
        <title>Genome sequence of Peanibacillus sp.</title>
        <authorList>
            <person name="Subramani G."/>
            <person name="Srinivasan S."/>
            <person name="Kim M.K."/>
        </authorList>
    </citation>
    <scope>NUCLEOTIDE SEQUENCE [LARGE SCALE GENOMIC DNA]</scope>
    <source>
        <strain evidence="3">18JY67-1</strain>
    </source>
</reference>
<dbReference type="PANTHER" id="PTHR12110">
    <property type="entry name" value="HYDROXYPYRUVATE ISOMERASE"/>
    <property type="match status" value="1"/>
</dbReference>
<dbReference type="AlphaFoldDB" id="A0A3Q8X9B3"/>
<protein>
    <submittedName>
        <fullName evidence="2">Sugar phosphate isomerase/epimerase</fullName>
    </submittedName>
</protein>
<dbReference type="OrthoDB" id="128241at2"/>
<evidence type="ECO:0000313" key="2">
    <source>
        <dbReference type="EMBL" id="AZN42555.1"/>
    </source>
</evidence>
<dbReference type="KEGG" id="palb:EJC50_24850"/>
<dbReference type="InterPro" id="IPR013022">
    <property type="entry name" value="Xyl_isomerase-like_TIM-brl"/>
</dbReference>
<evidence type="ECO:0000259" key="1">
    <source>
        <dbReference type="Pfam" id="PF01261"/>
    </source>
</evidence>
<name>A0A3Q8X9B3_9BACL</name>
<dbReference type="Gene3D" id="3.20.20.150">
    <property type="entry name" value="Divalent-metal-dependent TIM barrel enzymes"/>
    <property type="match status" value="1"/>
</dbReference>
<dbReference type="PANTHER" id="PTHR12110:SF21">
    <property type="entry name" value="XYLOSE ISOMERASE-LIKE TIM BARREL DOMAIN-CONTAINING PROTEIN"/>
    <property type="match status" value="1"/>
</dbReference>
<dbReference type="InterPro" id="IPR036237">
    <property type="entry name" value="Xyl_isomerase-like_sf"/>
</dbReference>
<gene>
    <name evidence="2" type="ORF">EJC50_24850</name>
</gene>
<dbReference type="SUPFAM" id="SSF51658">
    <property type="entry name" value="Xylose isomerase-like"/>
    <property type="match status" value="1"/>
</dbReference>
<dbReference type="RefSeq" id="WP_126018376.1">
    <property type="nucleotide sequence ID" value="NZ_CP034437.1"/>
</dbReference>
<dbReference type="EMBL" id="CP034437">
    <property type="protein sequence ID" value="AZN42555.1"/>
    <property type="molecule type" value="Genomic_DNA"/>
</dbReference>
<sequence>MRLGGPILHGGKLDPEGWALAHAERGYSAAYLPDIENAALIQDYVRAASEANLLIAEVGAWSNPLSADSETRERAIRFCKKKLEAAELSGARCCVNIAGSRGEQWDGHDPANLTDDTFALIVDTVRAIIDHVQPQRTYYTLEMMPWMYPDSVESYVRLIEAIDRRAFAVHLDPVNLIASPHLYYGNGALIEHCFKCLGPYIRSCHAKDITMSQRMTVHLDEIRPGLGKLDYAQFLRQLGKLDSDMPLMLEHLESEAEYRLAASYIRGVAEEIGVRVE</sequence>
<dbReference type="Pfam" id="PF01261">
    <property type="entry name" value="AP_endonuc_2"/>
    <property type="match status" value="1"/>
</dbReference>
<feature type="domain" description="Xylose isomerase-like TIM barrel" evidence="1">
    <location>
        <begin position="38"/>
        <end position="266"/>
    </location>
</feature>